<name>A0ACB8TZB9_9APHY</name>
<dbReference type="Proteomes" id="UP001055072">
    <property type="component" value="Unassembled WGS sequence"/>
</dbReference>
<gene>
    <name evidence="1" type="ORF">BDY19DRAFT_246021</name>
</gene>
<evidence type="ECO:0000313" key="1">
    <source>
        <dbReference type="EMBL" id="KAI0087323.1"/>
    </source>
</evidence>
<sequence>MSVDIVPTFGAALIGCLGMMGLYGITCIQSYIYFVFYPDDSRQNKALVWVLWCLDSLHIALVCHAIFHYLVNSFSNSSALAVGIWSLWVSVIVNCLVSCVVQAFFTLRLYVLLEPRVRRWLIPIIALIVLAHFAFGVETAIFGLIEKEFEKMQTKLYIAALPFAVFAVLSDLVIALCLCIKLHRTKSYLMTGNSVVNHLIIFAVNRCLLTVGATVLEVVLFTVFPHGLWYLALDFAIGKLYANSLLATLNTRYSLRVRGNGRIWSPGKGARTASSVSGTVPSFDVEDGDQSVNPVFSTILPRVSTIDCDIINQDYPGHITTSMSSSPTHTHSHTTQSASNGNGQTTLTAQASALVTNDKLTGLDIHRAGTEGNRSVLGMCPGDSIYLHTLIFNLLTTYGSKLTHFSVSIIAHLYVHLVFTRGPQPT</sequence>
<organism evidence="1 2">
    <name type="scientific">Irpex rosettiformis</name>
    <dbReference type="NCBI Taxonomy" id="378272"/>
    <lineage>
        <taxon>Eukaryota</taxon>
        <taxon>Fungi</taxon>
        <taxon>Dikarya</taxon>
        <taxon>Basidiomycota</taxon>
        <taxon>Agaricomycotina</taxon>
        <taxon>Agaricomycetes</taxon>
        <taxon>Polyporales</taxon>
        <taxon>Irpicaceae</taxon>
        <taxon>Irpex</taxon>
    </lineage>
</organism>
<proteinExistence type="predicted"/>
<accession>A0ACB8TZB9</accession>
<keyword evidence="2" id="KW-1185">Reference proteome</keyword>
<evidence type="ECO:0000313" key="2">
    <source>
        <dbReference type="Proteomes" id="UP001055072"/>
    </source>
</evidence>
<reference evidence="1" key="1">
    <citation type="journal article" date="2021" name="Environ. Microbiol.">
        <title>Gene family expansions and transcriptome signatures uncover fungal adaptations to wood decay.</title>
        <authorList>
            <person name="Hage H."/>
            <person name="Miyauchi S."/>
            <person name="Viragh M."/>
            <person name="Drula E."/>
            <person name="Min B."/>
            <person name="Chaduli D."/>
            <person name="Navarro D."/>
            <person name="Favel A."/>
            <person name="Norest M."/>
            <person name="Lesage-Meessen L."/>
            <person name="Balint B."/>
            <person name="Merenyi Z."/>
            <person name="de Eugenio L."/>
            <person name="Morin E."/>
            <person name="Martinez A.T."/>
            <person name="Baldrian P."/>
            <person name="Stursova M."/>
            <person name="Martinez M.J."/>
            <person name="Novotny C."/>
            <person name="Magnuson J.K."/>
            <person name="Spatafora J.W."/>
            <person name="Maurice S."/>
            <person name="Pangilinan J."/>
            <person name="Andreopoulos W."/>
            <person name="LaButti K."/>
            <person name="Hundley H."/>
            <person name="Na H."/>
            <person name="Kuo A."/>
            <person name="Barry K."/>
            <person name="Lipzen A."/>
            <person name="Henrissat B."/>
            <person name="Riley R."/>
            <person name="Ahrendt S."/>
            <person name="Nagy L.G."/>
            <person name="Grigoriev I.V."/>
            <person name="Martin F."/>
            <person name="Rosso M.N."/>
        </authorList>
    </citation>
    <scope>NUCLEOTIDE SEQUENCE</scope>
    <source>
        <strain evidence="1">CBS 384.51</strain>
    </source>
</reference>
<comment type="caution">
    <text evidence="1">The sequence shown here is derived from an EMBL/GenBank/DDBJ whole genome shotgun (WGS) entry which is preliminary data.</text>
</comment>
<dbReference type="EMBL" id="MU274918">
    <property type="protein sequence ID" value="KAI0087323.1"/>
    <property type="molecule type" value="Genomic_DNA"/>
</dbReference>
<protein>
    <submittedName>
        <fullName evidence="1">Uncharacterized protein</fullName>
    </submittedName>
</protein>